<dbReference type="PANTHER" id="PTHR11257:SF13">
    <property type="entry name" value="GEO07322P1"/>
    <property type="match status" value="1"/>
</dbReference>
<keyword evidence="1" id="KW-0812">Transmembrane</keyword>
<reference evidence="2 3" key="1">
    <citation type="submission" date="2023-03" db="EMBL/GenBank/DDBJ databases">
        <title>High recombination rates correlate with genetic variation in Cardiocondyla obscurior ants.</title>
        <authorList>
            <person name="Errbii M."/>
        </authorList>
    </citation>
    <scope>NUCLEOTIDE SEQUENCE [LARGE SCALE GENOMIC DNA]</scope>
    <source>
        <strain evidence="2">Alpha-2009</strain>
        <tissue evidence="2">Whole body</tissue>
    </source>
</reference>
<keyword evidence="1" id="KW-1133">Transmembrane helix</keyword>
<dbReference type="Proteomes" id="UP001430953">
    <property type="component" value="Unassembled WGS sequence"/>
</dbReference>
<dbReference type="SUPFAM" id="SSF100910">
    <property type="entry name" value="Chemosensory protein Csp2"/>
    <property type="match status" value="1"/>
</dbReference>
<dbReference type="Pfam" id="PF03392">
    <property type="entry name" value="OS-D"/>
    <property type="match status" value="1"/>
</dbReference>
<dbReference type="InterPro" id="IPR005055">
    <property type="entry name" value="A10/PebIII"/>
</dbReference>
<dbReference type="Gene3D" id="1.10.2080.10">
    <property type="entry name" value="Insect odorant-binding protein A10/Ejaculatory bulb-specific protein 3"/>
    <property type="match status" value="1"/>
</dbReference>
<sequence length="134" mass="15599">MSQVLSIPRIKIEEAMARLSYIVTIISMALVYVLAEDLYSDQYDYVDATSIVQNDKLREQYVKCYMETGPCVTADAKFFKDIFSEAVQTNCRRCTEKQKEKLDYIVDWFTKNKPEQWQAMIAKSLEELKKKNAG</sequence>
<protein>
    <submittedName>
        <fullName evidence="2">Uncharacterized protein</fullName>
    </submittedName>
</protein>
<keyword evidence="3" id="KW-1185">Reference proteome</keyword>
<dbReference type="EMBL" id="JADYXP020000019">
    <property type="protein sequence ID" value="KAL0105387.1"/>
    <property type="molecule type" value="Genomic_DNA"/>
</dbReference>
<dbReference type="AlphaFoldDB" id="A0AAW2EUN6"/>
<proteinExistence type="predicted"/>
<evidence type="ECO:0000256" key="1">
    <source>
        <dbReference type="SAM" id="Phobius"/>
    </source>
</evidence>
<accession>A0AAW2EUN6</accession>
<name>A0AAW2EUN6_9HYME</name>
<gene>
    <name evidence="2" type="ORF">PUN28_016799</name>
</gene>
<organism evidence="2 3">
    <name type="scientific">Cardiocondyla obscurior</name>
    <dbReference type="NCBI Taxonomy" id="286306"/>
    <lineage>
        <taxon>Eukaryota</taxon>
        <taxon>Metazoa</taxon>
        <taxon>Ecdysozoa</taxon>
        <taxon>Arthropoda</taxon>
        <taxon>Hexapoda</taxon>
        <taxon>Insecta</taxon>
        <taxon>Pterygota</taxon>
        <taxon>Neoptera</taxon>
        <taxon>Endopterygota</taxon>
        <taxon>Hymenoptera</taxon>
        <taxon>Apocrita</taxon>
        <taxon>Aculeata</taxon>
        <taxon>Formicoidea</taxon>
        <taxon>Formicidae</taxon>
        <taxon>Myrmicinae</taxon>
        <taxon>Cardiocondyla</taxon>
    </lineage>
</organism>
<feature type="transmembrane region" description="Helical" evidence="1">
    <location>
        <begin position="15"/>
        <end position="35"/>
    </location>
</feature>
<keyword evidence="1" id="KW-0472">Membrane</keyword>
<dbReference type="InterPro" id="IPR036682">
    <property type="entry name" value="OS_D_A10/PebIII_sf"/>
</dbReference>
<dbReference type="PANTHER" id="PTHR11257">
    <property type="entry name" value="CHEMOSENSORY PROTEIN-RELATED"/>
    <property type="match status" value="1"/>
</dbReference>
<comment type="caution">
    <text evidence="2">The sequence shown here is derived from an EMBL/GenBank/DDBJ whole genome shotgun (WGS) entry which is preliminary data.</text>
</comment>
<evidence type="ECO:0000313" key="2">
    <source>
        <dbReference type="EMBL" id="KAL0105387.1"/>
    </source>
</evidence>
<evidence type="ECO:0000313" key="3">
    <source>
        <dbReference type="Proteomes" id="UP001430953"/>
    </source>
</evidence>